<protein>
    <submittedName>
        <fullName evidence="5">ATP-dependent DNA helicase DinG</fullName>
        <ecNumber evidence="5">3.6.4.12</ecNumber>
    </submittedName>
</protein>
<gene>
    <name evidence="5" type="ORF">NB700_001824</name>
</gene>
<dbReference type="GO" id="GO:0003678">
    <property type="term" value="F:DNA helicase activity"/>
    <property type="evidence" value="ECO:0007669"/>
    <property type="project" value="UniProtKB-EC"/>
</dbReference>
<keyword evidence="3" id="KW-0067">ATP-binding</keyword>
<dbReference type="InterPro" id="IPR014013">
    <property type="entry name" value="Helic_SF1/SF2_ATP-bd_DinG/Rad3"/>
</dbReference>
<evidence type="ECO:0000256" key="3">
    <source>
        <dbReference type="ARBA" id="ARBA00022840"/>
    </source>
</evidence>
<dbReference type="GO" id="GO:0016787">
    <property type="term" value="F:hydrolase activity"/>
    <property type="evidence" value="ECO:0007669"/>
    <property type="project" value="UniProtKB-KW"/>
</dbReference>
<name>A0ABT3DUT8_9XANT</name>
<organism evidence="5 6">
    <name type="scientific">Xanthomonas sacchari</name>
    <dbReference type="NCBI Taxonomy" id="56458"/>
    <lineage>
        <taxon>Bacteria</taxon>
        <taxon>Pseudomonadati</taxon>
        <taxon>Pseudomonadota</taxon>
        <taxon>Gammaproteobacteria</taxon>
        <taxon>Lysobacterales</taxon>
        <taxon>Lysobacteraceae</taxon>
        <taxon>Xanthomonas</taxon>
    </lineage>
</organism>
<dbReference type="EMBL" id="JANFWR010000010">
    <property type="protein sequence ID" value="MCW0399268.1"/>
    <property type="molecule type" value="Genomic_DNA"/>
</dbReference>
<reference evidence="5 6" key="1">
    <citation type="submission" date="2022-06" db="EMBL/GenBank/DDBJ databases">
        <title>Dynamics of rice microbiomes reveals core vertical transmitted seed endophytes.</title>
        <authorList>
            <person name="Liao K."/>
            <person name="Zhang X."/>
        </authorList>
    </citation>
    <scope>NUCLEOTIDE SEQUENCE [LARGE SCALE GENOMIC DNA]</scope>
    <source>
        <strain evidence="5 6">YT10-10-1</strain>
    </source>
</reference>
<dbReference type="Proteomes" id="UP001320843">
    <property type="component" value="Unassembled WGS sequence"/>
</dbReference>
<dbReference type="Pfam" id="PF13307">
    <property type="entry name" value="Helicase_C_2"/>
    <property type="match status" value="1"/>
</dbReference>
<feature type="domain" description="Helicase ATP-binding" evidence="4">
    <location>
        <begin position="24"/>
        <end position="311"/>
    </location>
</feature>
<keyword evidence="6" id="KW-1185">Reference proteome</keyword>
<keyword evidence="5" id="KW-0347">Helicase</keyword>
<evidence type="ECO:0000256" key="1">
    <source>
        <dbReference type="ARBA" id="ARBA00022741"/>
    </source>
</evidence>
<dbReference type="InterPro" id="IPR027417">
    <property type="entry name" value="P-loop_NTPase"/>
</dbReference>
<dbReference type="EC" id="3.6.4.12" evidence="5"/>
<keyword evidence="2 5" id="KW-0378">Hydrolase</keyword>
<dbReference type="SMART" id="SM00491">
    <property type="entry name" value="HELICc2"/>
    <property type="match status" value="1"/>
</dbReference>
<keyword evidence="1" id="KW-0547">Nucleotide-binding</keyword>
<evidence type="ECO:0000256" key="2">
    <source>
        <dbReference type="ARBA" id="ARBA00022801"/>
    </source>
</evidence>
<evidence type="ECO:0000313" key="5">
    <source>
        <dbReference type="EMBL" id="MCW0399268.1"/>
    </source>
</evidence>
<dbReference type="InterPro" id="IPR045028">
    <property type="entry name" value="DinG/Rad3-like"/>
</dbReference>
<dbReference type="NCBIfam" id="NF008729">
    <property type="entry name" value="PRK11747.1"/>
    <property type="match status" value="1"/>
</dbReference>
<dbReference type="PROSITE" id="PS51193">
    <property type="entry name" value="HELICASE_ATP_BIND_2"/>
    <property type="match status" value="1"/>
</dbReference>
<dbReference type="InterPro" id="IPR006555">
    <property type="entry name" value="ATP-dep_Helicase_C"/>
</dbReference>
<dbReference type="Gene3D" id="3.40.50.300">
    <property type="entry name" value="P-loop containing nucleotide triphosphate hydrolases"/>
    <property type="match status" value="2"/>
</dbReference>
<accession>A0ABT3DUT8</accession>
<comment type="caution">
    <text evidence="5">The sequence shown here is derived from an EMBL/GenBank/DDBJ whole genome shotgun (WGS) entry which is preliminary data.</text>
</comment>
<dbReference type="SUPFAM" id="SSF52540">
    <property type="entry name" value="P-loop containing nucleoside triphosphate hydrolases"/>
    <property type="match status" value="1"/>
</dbReference>
<sequence length="698" mass="74394">MTESNEPRRLTDELREQIKTTYTKLQANTPGFIVRRPQSQMIGVAARTLASPGAVALIEAGTGVGKSLGYLTAGVPVAIATGHKLVLSTGTVALQSQLFDRDVPAFLQATGISASVALLKGRGRYFCPYKAGDSGVAATEEMFGDLGPLYDAPLSDSDQAVVGELRAAFDRGRWAGDLDSPPIPVPPAVRPHITTNAAGCLGGKCPFIGACPALQARKTALEAQIVVVNHALLLSALSMVGETQEPLLGDPAKMLLVVDEGHHLPAVAVETGAAAVALGAAARRLVKMAPLLARVFATVEAKTLGGFEPADVPGMVAAYAKELKQLKIDIETAWTPDPSDKEPLWRASHGRLPETWVHHCGVLKDLASDLAKLLGAASTSLSKSARVSEAERGKLITALGLLTETMSAQVMLWSTWAGTDPAGEPPHARWLTLTRDGDVVCHCSPSSASRLLRELVWGQVDSAIVTSATISAGGDFATVTAEMGVPPGAEQVSLPSPFDLQNQAKLIVPAMASQPQDKSAHTREVADYLTQHLRNDTGNLVLFTSRARMREVFDLLPASITAQVLLQGQEPLQQLVKRHVERIDNGMGSILFGMNSLGEGVDLRGAYCTQVFITSLTFPVPTDPILATLSEWYEQRRMNSFVKLAVPHAIRVLTQFAGRLIRSATDTGEIHILDSRLLSKRYGTTILNALPPFGRQLG</sequence>
<evidence type="ECO:0000259" key="4">
    <source>
        <dbReference type="PROSITE" id="PS51193"/>
    </source>
</evidence>
<dbReference type="PANTHER" id="PTHR11472:SF59">
    <property type="entry name" value="ATP-DEPENDENT DNA HELICASE DING"/>
    <property type="match status" value="1"/>
</dbReference>
<dbReference type="PANTHER" id="PTHR11472">
    <property type="entry name" value="DNA REPAIR DEAD HELICASE RAD3/XP-D SUBFAMILY MEMBER"/>
    <property type="match status" value="1"/>
</dbReference>
<dbReference type="RefSeq" id="WP_267122676.1">
    <property type="nucleotide sequence ID" value="NZ_JANFWR010000010.1"/>
</dbReference>
<proteinExistence type="predicted"/>
<evidence type="ECO:0000313" key="6">
    <source>
        <dbReference type="Proteomes" id="UP001320843"/>
    </source>
</evidence>